<keyword evidence="1" id="KW-0812">Transmembrane</keyword>
<dbReference type="RefSeq" id="WP_119798014.1">
    <property type="nucleotide sequence ID" value="NZ_CP021662.1"/>
</dbReference>
<sequence>MLPKTFFTHIIGSILTTRIDHADNGSVLFTLDMSQETHFFMQDNHLIIRQNNLQDIVILDERISPADARHLLNTLTDALIKHQKIKLLRRRIVWSLIFIAIIIAVCGQRLLPTTPPIQTSLLQPSDQQPAPWPLTPSVTETVQLPTLEPYREPALTIQPPSPAWATLANNLRDAAGRKLFTVPLTTDHSRTLYVFSDPLCPHCRDIEPTLAAIGKNYNVEIFPVTLVGKQQTATQVIPVLCALPENRLALWKALFNDSPHAQEPSCDIGEKALAVNDKAFAAYGFPGTPQLIADDGRPVPFSALENDEKLAAFMNANPEK</sequence>
<reference evidence="2 3" key="1">
    <citation type="submission" date="2017-05" db="EMBL/GenBank/DDBJ databases">
        <title>Genome sequence of Candidatus Fukatsuia symbiotica and Candidatus Hamiltonella defensa from Acyrthosiphon pisum strain 5D.</title>
        <authorList>
            <person name="Patel V.A."/>
            <person name="Chevignon G."/>
            <person name="Russell J.A."/>
            <person name="Oliver K.M."/>
        </authorList>
    </citation>
    <scope>NUCLEOTIDE SEQUENCE [LARGE SCALE GENOMIC DNA]</scope>
    <source>
        <strain evidence="2 3">5D</strain>
        <plasmid evidence="3">p5d_fsymbiotica-3</plasmid>
    </source>
</reference>
<dbReference type="Proteomes" id="UP000261875">
    <property type="component" value="Plasmid p5D_Fsymbiotica-3"/>
</dbReference>
<dbReference type="KEGG" id="fsm:CCS41_15125"/>
<evidence type="ECO:0000256" key="1">
    <source>
        <dbReference type="SAM" id="Phobius"/>
    </source>
</evidence>
<dbReference type="OrthoDB" id="9780340at2"/>
<dbReference type="AlphaFoldDB" id="A0A2U8I9J9"/>
<evidence type="ECO:0000313" key="2">
    <source>
        <dbReference type="EMBL" id="AWK15728.1"/>
    </source>
</evidence>
<geneLocation type="plasmid" evidence="3">
    <name>p5d_fsymbiotica-3</name>
</geneLocation>
<dbReference type="InterPro" id="IPR036249">
    <property type="entry name" value="Thioredoxin-like_sf"/>
</dbReference>
<protein>
    <submittedName>
        <fullName evidence="2">Conjugal transfer protein TrbB</fullName>
    </submittedName>
</protein>
<keyword evidence="2" id="KW-0614">Plasmid</keyword>
<keyword evidence="3" id="KW-1185">Reference proteome</keyword>
<feature type="transmembrane region" description="Helical" evidence="1">
    <location>
        <begin position="92"/>
        <end position="111"/>
    </location>
</feature>
<name>A0A2U8I9J9_9GAMM</name>
<proteinExistence type="predicted"/>
<dbReference type="SUPFAM" id="SSF52833">
    <property type="entry name" value="Thioredoxin-like"/>
    <property type="match status" value="1"/>
</dbReference>
<organism evidence="2 3">
    <name type="scientific">Candidatus Fukatsuia symbiotica</name>
    <dbReference type="NCBI Taxonomy" id="1878942"/>
    <lineage>
        <taxon>Bacteria</taxon>
        <taxon>Pseudomonadati</taxon>
        <taxon>Pseudomonadota</taxon>
        <taxon>Gammaproteobacteria</taxon>
        <taxon>Enterobacterales</taxon>
        <taxon>Yersiniaceae</taxon>
        <taxon>Candidatus Fukatsuia</taxon>
    </lineage>
</organism>
<dbReference type="EMBL" id="CP021662">
    <property type="protein sequence ID" value="AWK15728.1"/>
    <property type="molecule type" value="Genomic_DNA"/>
</dbReference>
<keyword evidence="1" id="KW-1133">Transmembrane helix</keyword>
<accession>A0A2U8I9J9</accession>
<evidence type="ECO:0000313" key="3">
    <source>
        <dbReference type="Proteomes" id="UP000261875"/>
    </source>
</evidence>
<keyword evidence="1" id="KW-0472">Membrane</keyword>
<dbReference type="Gene3D" id="3.40.30.10">
    <property type="entry name" value="Glutaredoxin"/>
    <property type="match status" value="1"/>
</dbReference>
<gene>
    <name evidence="2" type="ORF">CCS41_15125</name>
</gene>